<accession>A0A1M7MJE5</accession>
<name>A0A1M7MJE5_RUMFL</name>
<evidence type="ECO:0000313" key="1">
    <source>
        <dbReference type="EMBL" id="SHM91138.1"/>
    </source>
</evidence>
<sequence length="197" mass="23141">MCIYIQERQVFKVKKYAVYDSPTGSYCYRYADTLEALEGTGFEDIITEEQLPVVFDGRGGYYRFRPDEYGFNRIIESDKDTPLELEEMYTLNDPEFKLGWISPDGDTYSCGYTNHNKCAKMIVKKFYPDSRFPEKTLDRNGWLQVIDSWDGTQRQHGQFVFTEQGKITKKQADRLFDLGLYNNEEVKKLIADSENDW</sequence>
<dbReference type="EMBL" id="FRCT01000023">
    <property type="protein sequence ID" value="SHM91138.1"/>
    <property type="molecule type" value="Genomic_DNA"/>
</dbReference>
<reference evidence="1 2" key="1">
    <citation type="submission" date="2016-11" db="EMBL/GenBank/DDBJ databases">
        <authorList>
            <person name="Jaros S."/>
            <person name="Januszkiewicz K."/>
            <person name="Wedrychowicz H."/>
        </authorList>
    </citation>
    <scope>NUCLEOTIDE SEQUENCE [LARGE SCALE GENOMIC DNA]</scope>
    <source>
        <strain evidence="1 2">Y1</strain>
    </source>
</reference>
<proteinExistence type="predicted"/>
<gene>
    <name evidence="1" type="ORF">SAMN04487860_12330</name>
</gene>
<protein>
    <submittedName>
        <fullName evidence="1">Uncharacterized protein</fullName>
    </submittedName>
</protein>
<evidence type="ECO:0000313" key="2">
    <source>
        <dbReference type="Proteomes" id="UP000184394"/>
    </source>
</evidence>
<dbReference type="AlphaFoldDB" id="A0A1M7MJE5"/>
<dbReference type="Proteomes" id="UP000184394">
    <property type="component" value="Unassembled WGS sequence"/>
</dbReference>
<organism evidence="1 2">
    <name type="scientific">Ruminococcus flavefaciens</name>
    <dbReference type="NCBI Taxonomy" id="1265"/>
    <lineage>
        <taxon>Bacteria</taxon>
        <taxon>Bacillati</taxon>
        <taxon>Bacillota</taxon>
        <taxon>Clostridia</taxon>
        <taxon>Eubacteriales</taxon>
        <taxon>Oscillospiraceae</taxon>
        <taxon>Ruminococcus</taxon>
    </lineage>
</organism>